<name>L0GUZ1_9GAMM</name>
<dbReference type="EMBL" id="CP003051">
    <property type="protein sequence ID" value="AGA89642.1"/>
    <property type="molecule type" value="Genomic_DNA"/>
</dbReference>
<gene>
    <name evidence="1" type="ORF">Thimo_0803</name>
</gene>
<organism evidence="1 2">
    <name type="scientific">Thioflavicoccus mobilis 8321</name>
    <dbReference type="NCBI Taxonomy" id="765912"/>
    <lineage>
        <taxon>Bacteria</taxon>
        <taxon>Pseudomonadati</taxon>
        <taxon>Pseudomonadota</taxon>
        <taxon>Gammaproteobacteria</taxon>
        <taxon>Chromatiales</taxon>
        <taxon>Chromatiaceae</taxon>
        <taxon>Thioflavicoccus</taxon>
    </lineage>
</organism>
<dbReference type="eggNOG" id="ENOG5032S82">
    <property type="taxonomic scope" value="Bacteria"/>
</dbReference>
<evidence type="ECO:0000313" key="1">
    <source>
        <dbReference type="EMBL" id="AGA89642.1"/>
    </source>
</evidence>
<sequence length="264" mass="30461">MAANVTHDAFTQPDDEDILIWRYMDFSKYVAMLLSKGLYFSRADKLGDPYEGSITRGERARIEERATTAEKTGKLPEFWKGRYFEVLMHSWRAATKENYALCWHMNSDESLAMWQSYGVGQGLAIQSSYKCLVDCLPSKYKPIEHAGPFVGVVEYINYEKETFNTKNIFFSLLHKRKSFSHENECRAIIWKHGNREGPDPAPLSQLEHNERGFVVDVDLNKLIHRVVLSPQTPEWFSDVLANITQILGFDFEVVSSQLDLESYL</sequence>
<dbReference type="STRING" id="765912.Thimo_0803"/>
<dbReference type="KEGG" id="tmb:Thimo_0803"/>
<proteinExistence type="predicted"/>
<dbReference type="AlphaFoldDB" id="L0GUZ1"/>
<protein>
    <recommendedName>
        <fullName evidence="3">DUF2971 domain-containing protein</fullName>
    </recommendedName>
</protein>
<evidence type="ECO:0000313" key="2">
    <source>
        <dbReference type="Proteomes" id="UP000010816"/>
    </source>
</evidence>
<reference evidence="1 2" key="1">
    <citation type="submission" date="2011-09" db="EMBL/GenBank/DDBJ databases">
        <title>Complete sequence of chromosome of Thioflavicoccus mobilis 8321.</title>
        <authorList>
            <consortium name="US DOE Joint Genome Institute"/>
            <person name="Lucas S."/>
            <person name="Han J."/>
            <person name="Lapidus A."/>
            <person name="Cheng J.-F."/>
            <person name="Goodwin L."/>
            <person name="Pitluck S."/>
            <person name="Peters L."/>
            <person name="Ovchinnikova G."/>
            <person name="Lu M."/>
            <person name="Detter J.C."/>
            <person name="Han C."/>
            <person name="Tapia R."/>
            <person name="Land M."/>
            <person name="Hauser L."/>
            <person name="Kyrpides N."/>
            <person name="Ivanova N."/>
            <person name="Pagani I."/>
            <person name="Vogl K."/>
            <person name="Liu Z."/>
            <person name="Imhoff J."/>
            <person name="Thiel V."/>
            <person name="Frigaard N.-U."/>
            <person name="Bryant D."/>
            <person name="Woyke T."/>
        </authorList>
    </citation>
    <scope>NUCLEOTIDE SEQUENCE [LARGE SCALE GENOMIC DNA]</scope>
    <source>
        <strain evidence="1 2">8321</strain>
    </source>
</reference>
<keyword evidence="2" id="KW-1185">Reference proteome</keyword>
<evidence type="ECO:0008006" key="3">
    <source>
        <dbReference type="Google" id="ProtNLM"/>
    </source>
</evidence>
<dbReference type="Proteomes" id="UP000010816">
    <property type="component" value="Chromosome"/>
</dbReference>
<accession>L0GUZ1</accession>
<dbReference type="HOGENOM" id="CLU_073012_0_0_6"/>